<evidence type="ECO:0000313" key="2">
    <source>
        <dbReference type="EMBL" id="KWV69104.1"/>
    </source>
</evidence>
<dbReference type="PATRIC" id="fig|294.195.peg.6837"/>
<proteinExistence type="predicted"/>
<dbReference type="Proteomes" id="UP000063434">
    <property type="component" value="Unassembled WGS sequence"/>
</dbReference>
<protein>
    <submittedName>
        <fullName evidence="2">Uncharacterized protein</fullName>
    </submittedName>
</protein>
<dbReference type="InterPro" id="IPR009091">
    <property type="entry name" value="RCC1/BLIP-II"/>
</dbReference>
<dbReference type="RefSeq" id="WP_056783544.1">
    <property type="nucleotide sequence ID" value="NZ_LCYC01000079.1"/>
</dbReference>
<dbReference type="Gene3D" id="2.130.10.30">
    <property type="entry name" value="Regulator of chromosome condensation 1/beta-lactamase-inhibitor protein II"/>
    <property type="match status" value="1"/>
</dbReference>
<dbReference type="EMBL" id="LCYC01000079">
    <property type="protein sequence ID" value="KWV69104.1"/>
    <property type="molecule type" value="Genomic_DNA"/>
</dbReference>
<dbReference type="AlphaFoldDB" id="A0A120FVY9"/>
<organism evidence="2 3">
    <name type="scientific">Pseudomonas fluorescens</name>
    <dbReference type="NCBI Taxonomy" id="294"/>
    <lineage>
        <taxon>Bacteria</taxon>
        <taxon>Pseudomonadati</taxon>
        <taxon>Pseudomonadota</taxon>
        <taxon>Gammaproteobacteria</taxon>
        <taxon>Pseudomonadales</taxon>
        <taxon>Pseudomonadaceae</taxon>
        <taxon>Pseudomonas</taxon>
    </lineage>
</organism>
<evidence type="ECO:0000313" key="3">
    <source>
        <dbReference type="Proteomes" id="UP000063434"/>
    </source>
</evidence>
<evidence type="ECO:0000256" key="1">
    <source>
        <dbReference type="SAM" id="MobiDB-lite"/>
    </source>
</evidence>
<dbReference type="SUPFAM" id="SSF50985">
    <property type="entry name" value="RCC1/BLIP-II"/>
    <property type="match status" value="1"/>
</dbReference>
<comment type="caution">
    <text evidence="2">The sequence shown here is derived from an EMBL/GenBank/DDBJ whole genome shotgun (WGS) entry which is preliminary data.</text>
</comment>
<feature type="region of interest" description="Disordered" evidence="1">
    <location>
        <begin position="446"/>
        <end position="469"/>
    </location>
</feature>
<reference evidence="2 3" key="1">
    <citation type="submission" date="2015-05" db="EMBL/GenBank/DDBJ databases">
        <title>A genomic and transcriptomic approach to investigate the blue pigment phenotype in Pseudomonas fluorescens.</title>
        <authorList>
            <person name="Andreani N.A."/>
            <person name="Cardazzo B."/>
        </authorList>
    </citation>
    <scope>NUCLEOTIDE SEQUENCE [LARGE SCALE GENOMIC DNA]</scope>
    <source>
        <strain evidence="2 3">Ps_40</strain>
    </source>
</reference>
<accession>A0A120FVY9</accession>
<name>A0A120FVY9_PSEFL</name>
<sequence length="637" mass="68828">MKEINAIFVVPEATHVQVVGDVFVGATVHGFYLYNSNGGSPEGLSKFYWYIDGERLTDEGQLDIKLRAADGGKFLQFAVVPVASDGAQGDEAKSALYLINSDFQNISDEENEWCYLKQRGNFSFHVPEPTDRIFVSSGGVFALLDPASGDVHLQGQNGWGLPVPPEIINYLKNNNAVRLFSCERSFAALVPLGGANQLLCWGSDIPATLPPLYGIRSVYSTRSGFAVIYSNPAEGANRIEAIGLPNNPVSAIPADIHRELLSDPPLAIYAADDAFAVRTQNGRVYAWGDPNKGGTIPPAVRDQLSTMFITRIVATAISFCAMTAEGNFAVWGHATGGGTIPVEQLRQILEDDGIESVIAATTAFCAITRRRRIAVSWGRVGEGGNMSEGAANLALRGNIILCTANRWAFVIANQWGQAEAWGAIGFGGDPIPPQVQEQFEAAFNGAIAVPGDPPRPGTSKEPQRQHKNVSSRAIIVDGHLSLYANDHSFFLLSRHDDGRTNAIVLHGLHTSGGEMSAALRQTLMASLIRDVYCTNGAYGVITTQGGTEGAVSVWGATLRMEDAGEIPPELAEYVRSNVVELYSIKRFPYVGNPPPPRPVHNDPSFAARRTDGTYVLWGGNVHNQYFDPRAKINEKPF</sequence>
<gene>
    <name evidence="2" type="ORF">PFL603g_06435</name>
</gene>